<evidence type="ECO:0000256" key="1">
    <source>
        <dbReference type="SAM" id="Phobius"/>
    </source>
</evidence>
<organism evidence="2 3">
    <name type="scientific">Aspergillus caelatus</name>
    <dbReference type="NCBI Taxonomy" id="61420"/>
    <lineage>
        <taxon>Eukaryota</taxon>
        <taxon>Fungi</taxon>
        <taxon>Dikarya</taxon>
        <taxon>Ascomycota</taxon>
        <taxon>Pezizomycotina</taxon>
        <taxon>Eurotiomycetes</taxon>
        <taxon>Eurotiomycetidae</taxon>
        <taxon>Eurotiales</taxon>
        <taxon>Aspergillaceae</taxon>
        <taxon>Aspergillus</taxon>
        <taxon>Aspergillus subgen. Circumdati</taxon>
    </lineage>
</organism>
<sequence length="75" mass="9037">MLVALIFPRPWFAAPLILLYRLVRLIRDRRAQKLSVGVQSDGFLSWRPPRSRFIKRRIIRCMRAILRTRDFGRRS</sequence>
<evidence type="ECO:0000313" key="3">
    <source>
        <dbReference type="Proteomes" id="UP000326268"/>
    </source>
</evidence>
<reference evidence="2 3" key="1">
    <citation type="submission" date="2019-04" db="EMBL/GenBank/DDBJ databases">
        <title>Friends and foes A comparative genomics studyof 23 Aspergillus species from section Flavi.</title>
        <authorList>
            <consortium name="DOE Joint Genome Institute"/>
            <person name="Kjaerbolling I."/>
            <person name="Vesth T."/>
            <person name="Frisvad J.C."/>
            <person name="Nybo J.L."/>
            <person name="Theobald S."/>
            <person name="Kildgaard S."/>
            <person name="Isbrandt T."/>
            <person name="Kuo A."/>
            <person name="Sato A."/>
            <person name="Lyhne E.K."/>
            <person name="Kogle M.E."/>
            <person name="Wiebenga A."/>
            <person name="Kun R.S."/>
            <person name="Lubbers R.J."/>
            <person name="Makela M.R."/>
            <person name="Barry K."/>
            <person name="Chovatia M."/>
            <person name="Clum A."/>
            <person name="Daum C."/>
            <person name="Haridas S."/>
            <person name="He G."/>
            <person name="LaButti K."/>
            <person name="Lipzen A."/>
            <person name="Mondo S."/>
            <person name="Riley R."/>
            <person name="Salamov A."/>
            <person name="Simmons B.A."/>
            <person name="Magnuson J.K."/>
            <person name="Henrissat B."/>
            <person name="Mortensen U.H."/>
            <person name="Larsen T.O."/>
            <person name="Devries R.P."/>
            <person name="Grigoriev I.V."/>
            <person name="Machida M."/>
            <person name="Baker S.E."/>
            <person name="Andersen M.R."/>
        </authorList>
    </citation>
    <scope>NUCLEOTIDE SEQUENCE [LARGE SCALE GENOMIC DNA]</scope>
    <source>
        <strain evidence="2 3">CBS 763.97</strain>
    </source>
</reference>
<dbReference type="GeneID" id="43652882"/>
<name>A0A5N6ZV46_9EURO</name>
<gene>
    <name evidence="2" type="ORF">BDV27DRAFT_135054</name>
</gene>
<keyword evidence="1" id="KW-0472">Membrane</keyword>
<feature type="transmembrane region" description="Helical" evidence="1">
    <location>
        <begin position="6"/>
        <end position="23"/>
    </location>
</feature>
<keyword evidence="1" id="KW-1133">Transmembrane helix</keyword>
<dbReference type="RefSeq" id="XP_031923221.1">
    <property type="nucleotide sequence ID" value="XM_032068436.1"/>
</dbReference>
<dbReference type="Proteomes" id="UP000326268">
    <property type="component" value="Unassembled WGS sequence"/>
</dbReference>
<evidence type="ECO:0000313" key="2">
    <source>
        <dbReference type="EMBL" id="KAE8360140.1"/>
    </source>
</evidence>
<accession>A0A5N6ZV46</accession>
<dbReference type="AlphaFoldDB" id="A0A5N6ZV46"/>
<keyword evidence="3" id="KW-1185">Reference proteome</keyword>
<keyword evidence="1" id="KW-0812">Transmembrane</keyword>
<proteinExistence type="predicted"/>
<protein>
    <submittedName>
        <fullName evidence="2">Uncharacterized protein</fullName>
    </submittedName>
</protein>
<dbReference type="EMBL" id="ML737789">
    <property type="protein sequence ID" value="KAE8360140.1"/>
    <property type="molecule type" value="Genomic_DNA"/>
</dbReference>